<dbReference type="SUPFAM" id="SSF46565">
    <property type="entry name" value="Chaperone J-domain"/>
    <property type="match status" value="1"/>
</dbReference>
<evidence type="ECO:0000259" key="2">
    <source>
        <dbReference type="PROSITE" id="PS50076"/>
    </source>
</evidence>
<dbReference type="GO" id="GO:0042407">
    <property type="term" value="P:cristae formation"/>
    <property type="evidence" value="ECO:0007669"/>
    <property type="project" value="TreeGrafter"/>
</dbReference>
<dbReference type="InterPro" id="IPR001623">
    <property type="entry name" value="DnaJ_domain"/>
</dbReference>
<feature type="domain" description="J" evidence="2">
    <location>
        <begin position="9"/>
        <end position="97"/>
    </location>
</feature>
<dbReference type="InterPro" id="IPR024586">
    <property type="entry name" value="DnaJ-like_C11_C"/>
</dbReference>
<dbReference type="Proteomes" id="UP001057455">
    <property type="component" value="Unassembled WGS sequence"/>
</dbReference>
<dbReference type="PANTHER" id="PTHR44157">
    <property type="entry name" value="DNAJ HOMOLOG SUBFAMILY C MEMBER 11"/>
    <property type="match status" value="1"/>
</dbReference>
<dbReference type="SMART" id="SM00271">
    <property type="entry name" value="DnaJ"/>
    <property type="match status" value="1"/>
</dbReference>
<dbReference type="Pfam" id="PF00226">
    <property type="entry name" value="DnaJ"/>
    <property type="match status" value="1"/>
</dbReference>
<proteinExistence type="predicted"/>
<dbReference type="PANTHER" id="PTHR44157:SF1">
    <property type="entry name" value="DNAJ HOMOLOG SUBFAMILY C MEMBER 11"/>
    <property type="match status" value="1"/>
</dbReference>
<organism evidence="3 4">
    <name type="scientific">Babesia ovis</name>
    <dbReference type="NCBI Taxonomy" id="5869"/>
    <lineage>
        <taxon>Eukaryota</taxon>
        <taxon>Sar</taxon>
        <taxon>Alveolata</taxon>
        <taxon>Apicomplexa</taxon>
        <taxon>Aconoidasida</taxon>
        <taxon>Piroplasmida</taxon>
        <taxon>Babesiidae</taxon>
        <taxon>Babesia</taxon>
    </lineage>
</organism>
<reference evidence="3" key="1">
    <citation type="submission" date="2019-12" db="EMBL/GenBank/DDBJ databases">
        <title>Genome sequence of Babesia ovis.</title>
        <authorList>
            <person name="Yamagishi J."/>
            <person name="Sevinc F."/>
            <person name="Xuan X."/>
        </authorList>
    </citation>
    <scope>NUCLEOTIDE SEQUENCE</scope>
    <source>
        <strain evidence="3">Selcuk</strain>
    </source>
</reference>
<dbReference type="Pfam" id="PF11875">
    <property type="entry name" value="DnaJ-like_C11_C"/>
    <property type="match status" value="1"/>
</dbReference>
<name>A0A9W5T7S5_BABOV</name>
<keyword evidence="4" id="KW-1185">Reference proteome</keyword>
<dbReference type="OrthoDB" id="445556at2759"/>
<dbReference type="PROSITE" id="PS50076">
    <property type="entry name" value="DNAJ_2"/>
    <property type="match status" value="1"/>
</dbReference>
<evidence type="ECO:0000313" key="4">
    <source>
        <dbReference type="Proteomes" id="UP001057455"/>
    </source>
</evidence>
<keyword evidence="1" id="KW-0143">Chaperone</keyword>
<evidence type="ECO:0000313" key="3">
    <source>
        <dbReference type="EMBL" id="GFE52894.1"/>
    </source>
</evidence>
<sequence>MDHESGGFDYYDILNVSRDSSLEEIKASYHKLIRQWHPDKNFMPSSEHSEDHSALHRIADSIDVPQELQRDTAFNKIHLAYTVLSDPAQRRVYDKYGSEGIALKKLLRQQIERENVEHRAIPESIDEEDNIHEHAKLRKTFDEVEIERRINVILQKRRWDKYRESPVHVVSHFTLSGVTHFFDNEVATFMRHRFFDIYKTAVLNSIEVHLTRHTRMGYTYKTSVARGKFGKCSSSVYLSSDLSDTVESTVNIDWGDYMTYRYGWSSIKKRFSDHLWISGIFGMDRYLTPMMRCVVHKSWGDRHAVEITALPDYILTYGYNNVIGNDLKLNLQAAISQDDVGTLMRVKALSNTGAVIGTRCRFSMIGGVYIEGYIRQKFYSDLLAKVKFECRLRYNHNAIFFILKLVLNNTRLDLPIELYRGTTDRCIFLGTTAACALMLLPAISEMVMNFFSTEERDDKYVPERRSLRSSFYSQFPLFAYLDFKNDLGKRHEKYVSDHNKGGALLNLSSQWSEEALEAIVTREINFARQEGAALFNAAKACYRREIESDGLCILFAVYGHPETVNTLAGFVTMDIFDNIGVTSENTDNISPKSLSSGRRFTYGDVTVEALLKQNNQVRMQRLFDRYVLDVTNVLMSRVNDSQLSLSVSGKGQLIGFADPCANLSNVEPNLFICYRYKKKTYAISFNDADPVLLPGGCEIQTQQ</sequence>
<dbReference type="InterPro" id="IPR052243">
    <property type="entry name" value="Mito_inner_membrane_organizer"/>
</dbReference>
<dbReference type="Gene3D" id="1.10.287.110">
    <property type="entry name" value="DnaJ domain"/>
    <property type="match status" value="1"/>
</dbReference>
<dbReference type="PRINTS" id="PR00625">
    <property type="entry name" value="JDOMAIN"/>
</dbReference>
<dbReference type="EMBL" id="BLIY01000003">
    <property type="protein sequence ID" value="GFE52894.1"/>
    <property type="molecule type" value="Genomic_DNA"/>
</dbReference>
<protein>
    <recommendedName>
        <fullName evidence="2">J domain-containing protein</fullName>
    </recommendedName>
</protein>
<dbReference type="GO" id="GO:0005739">
    <property type="term" value="C:mitochondrion"/>
    <property type="evidence" value="ECO:0007669"/>
    <property type="project" value="GOC"/>
</dbReference>
<dbReference type="CDD" id="cd06257">
    <property type="entry name" value="DnaJ"/>
    <property type="match status" value="1"/>
</dbReference>
<gene>
    <name evidence="3" type="ORF">BaOVIS_002980</name>
</gene>
<accession>A0A9W5T7S5</accession>
<comment type="caution">
    <text evidence="3">The sequence shown here is derived from an EMBL/GenBank/DDBJ whole genome shotgun (WGS) entry which is preliminary data.</text>
</comment>
<evidence type="ECO:0000256" key="1">
    <source>
        <dbReference type="ARBA" id="ARBA00023186"/>
    </source>
</evidence>
<dbReference type="InterPro" id="IPR036869">
    <property type="entry name" value="J_dom_sf"/>
</dbReference>
<dbReference type="AlphaFoldDB" id="A0A9W5T7S5"/>